<dbReference type="NCBIfam" id="TIGR01161">
    <property type="entry name" value="purK"/>
    <property type="match status" value="1"/>
</dbReference>
<dbReference type="Pfam" id="PF22660">
    <property type="entry name" value="RS_preATP-grasp-like"/>
    <property type="match status" value="1"/>
</dbReference>
<keyword evidence="6 8" id="KW-0067">ATP-binding</keyword>
<dbReference type="InterPro" id="IPR054350">
    <property type="entry name" value="PurT/PurK_preATP-grasp"/>
</dbReference>
<evidence type="ECO:0000256" key="3">
    <source>
        <dbReference type="ARBA" id="ARBA00022598"/>
    </source>
</evidence>
<keyword evidence="5 8" id="KW-0658">Purine biosynthesis</keyword>
<dbReference type="Pfam" id="PF02222">
    <property type="entry name" value="ATP-grasp"/>
    <property type="match status" value="1"/>
</dbReference>
<comment type="function">
    <text evidence="8">Catalyzes the ATP-dependent conversion of 5-aminoimidazole ribonucleotide (AIR) and HCO(3)(-) to N5-carboxyaminoimidazole ribonucleotide (N5-CAIR).</text>
</comment>
<dbReference type="SUPFAM" id="SSF52440">
    <property type="entry name" value="PreATP-grasp domain"/>
    <property type="match status" value="1"/>
</dbReference>
<dbReference type="PATRIC" id="fig|1423807.3.peg.1675"/>
<evidence type="ECO:0000259" key="10">
    <source>
        <dbReference type="PROSITE" id="PS50975"/>
    </source>
</evidence>
<dbReference type="InterPro" id="IPR011054">
    <property type="entry name" value="Rudment_hybrid_motif"/>
</dbReference>
<evidence type="ECO:0000256" key="9">
    <source>
        <dbReference type="RuleBase" id="RU361200"/>
    </source>
</evidence>
<keyword evidence="7" id="KW-0464">Manganese</keyword>
<organism evidence="11 12">
    <name type="scientific">Paucilactobacillus suebicus DSM 5007 = KCTC 3549</name>
    <dbReference type="NCBI Taxonomy" id="1423807"/>
    <lineage>
        <taxon>Bacteria</taxon>
        <taxon>Bacillati</taxon>
        <taxon>Bacillota</taxon>
        <taxon>Bacilli</taxon>
        <taxon>Lactobacillales</taxon>
        <taxon>Lactobacillaceae</taxon>
        <taxon>Paucilactobacillus</taxon>
    </lineage>
</organism>
<comment type="function">
    <text evidence="9">Catalyzes the ATP-dependent conversion of 5-aminoimidazole ribonucleotide (AIR) and HCO(3)- to N5-carboxyaminoimidazole ribonucleotide (N5-CAIR).</text>
</comment>
<dbReference type="InterPro" id="IPR016185">
    <property type="entry name" value="PreATP-grasp_dom_sf"/>
</dbReference>
<dbReference type="UniPathway" id="UPA00074">
    <property type="reaction ID" value="UER00942"/>
</dbReference>
<dbReference type="PROSITE" id="PS50975">
    <property type="entry name" value="ATP_GRASP"/>
    <property type="match status" value="1"/>
</dbReference>
<dbReference type="RefSeq" id="WP_010621450.1">
    <property type="nucleotide sequence ID" value="NZ_AZGF01000004.1"/>
</dbReference>
<dbReference type="STRING" id="1423807.FD16_GL001634"/>
<dbReference type="EMBL" id="AZGF01000004">
    <property type="protein sequence ID" value="KRM12949.1"/>
    <property type="molecule type" value="Genomic_DNA"/>
</dbReference>
<evidence type="ECO:0000256" key="5">
    <source>
        <dbReference type="ARBA" id="ARBA00022755"/>
    </source>
</evidence>
<dbReference type="HAMAP" id="MF_01928">
    <property type="entry name" value="PurK"/>
    <property type="match status" value="1"/>
</dbReference>
<keyword evidence="4 8" id="KW-0547">Nucleotide-binding</keyword>
<dbReference type="eggNOG" id="COG0026">
    <property type="taxonomic scope" value="Bacteria"/>
</dbReference>
<dbReference type="GO" id="GO:0005829">
    <property type="term" value="C:cytosol"/>
    <property type="evidence" value="ECO:0007669"/>
    <property type="project" value="TreeGrafter"/>
</dbReference>
<feature type="binding site" evidence="8">
    <location>
        <position position="194"/>
    </location>
    <ligand>
        <name>ATP</name>
        <dbReference type="ChEBI" id="CHEBI:30616"/>
    </ligand>
</feature>
<feature type="binding site" evidence="8">
    <location>
        <begin position="271"/>
        <end position="272"/>
    </location>
    <ligand>
        <name>ATP</name>
        <dbReference type="ChEBI" id="CHEBI:30616"/>
    </ligand>
</feature>
<dbReference type="PANTHER" id="PTHR11609">
    <property type="entry name" value="PURINE BIOSYNTHESIS PROTEIN 6/7, PUR6/7"/>
    <property type="match status" value="1"/>
</dbReference>
<sequence length="379" mass="42050">MSNNSETPLLPPATIGIVGGGQLGQMMALSAKEMGYKVGVLDPTPDSPTAQVSDFQITAEYDNHQALLELAKRSDVLTYEFENVDVDSLNEAKKFAALPQGTKLLEITGYRINEKNFLFDHDIPVTDYEAVETEDQLIKAIDRIGYPSILKTADGGYDGHGQQDLNSPDDIPAAKQLVSDAVCILEKRQTFAKELSVMVARSASGKIQVFPVSENIHHNHILHKSIIPARVNDHVSQHAKQLAKRIAEGLDLRGVLGIEYFMMTDGSLMVNELAPRPHNSGHYTIEACNVSQFEAHIRSICGLEIPQPVLNEPAVMVNLLGQHLQPARERLSSRPQWHFHDYGKAESRHDRKMGHITILGNIEDSLRQIKSEGIWEAEQ</sequence>
<dbReference type="SUPFAM" id="SSF56059">
    <property type="entry name" value="Glutathione synthetase ATP-binding domain-like"/>
    <property type="match status" value="1"/>
</dbReference>
<dbReference type="Gene3D" id="3.30.470.20">
    <property type="entry name" value="ATP-grasp fold, B domain"/>
    <property type="match status" value="1"/>
</dbReference>
<reference evidence="11 12" key="1">
    <citation type="journal article" date="2015" name="Genome Announc.">
        <title>Expanding the biotechnology potential of lactobacilli through comparative genomics of 213 strains and associated genera.</title>
        <authorList>
            <person name="Sun Z."/>
            <person name="Harris H.M."/>
            <person name="McCann A."/>
            <person name="Guo C."/>
            <person name="Argimon S."/>
            <person name="Zhang W."/>
            <person name="Yang X."/>
            <person name="Jeffery I.B."/>
            <person name="Cooney J.C."/>
            <person name="Kagawa T.F."/>
            <person name="Liu W."/>
            <person name="Song Y."/>
            <person name="Salvetti E."/>
            <person name="Wrobel A."/>
            <person name="Rasinkangas P."/>
            <person name="Parkhill J."/>
            <person name="Rea M.C."/>
            <person name="O'Sullivan O."/>
            <person name="Ritari J."/>
            <person name="Douillard F.P."/>
            <person name="Paul Ross R."/>
            <person name="Yang R."/>
            <person name="Briner A.E."/>
            <person name="Felis G.E."/>
            <person name="de Vos W.M."/>
            <person name="Barrangou R."/>
            <person name="Klaenhammer T.R."/>
            <person name="Caufield P.W."/>
            <person name="Cui Y."/>
            <person name="Zhang H."/>
            <person name="O'Toole P.W."/>
        </authorList>
    </citation>
    <scope>NUCLEOTIDE SEQUENCE [LARGE SCALE GENOMIC DNA]</scope>
    <source>
        <strain evidence="11 12">DSM 5007</strain>
    </source>
</reference>
<dbReference type="FunFam" id="3.40.50.20:FF:000016">
    <property type="entry name" value="N5-carboxyaminoimidazole ribonucleotide synthase"/>
    <property type="match status" value="1"/>
</dbReference>
<dbReference type="InterPro" id="IPR013815">
    <property type="entry name" value="ATP_grasp_subdomain_1"/>
</dbReference>
<keyword evidence="12" id="KW-1185">Reference proteome</keyword>
<comment type="cofactor">
    <cofactor evidence="2">
        <name>Mg(2+)</name>
        <dbReference type="ChEBI" id="CHEBI:18420"/>
    </cofactor>
</comment>
<dbReference type="GO" id="GO:0046872">
    <property type="term" value="F:metal ion binding"/>
    <property type="evidence" value="ECO:0007669"/>
    <property type="project" value="InterPro"/>
</dbReference>
<dbReference type="GO" id="GO:0005524">
    <property type="term" value="F:ATP binding"/>
    <property type="evidence" value="ECO:0007669"/>
    <property type="project" value="UniProtKB-UniRule"/>
</dbReference>
<comment type="caution">
    <text evidence="11">The sequence shown here is derived from an EMBL/GenBank/DDBJ whole genome shotgun (WGS) entry which is preliminary data.</text>
</comment>
<keyword evidence="3 8" id="KW-0436">Ligase</keyword>
<dbReference type="Gene3D" id="3.40.50.20">
    <property type="match status" value="1"/>
</dbReference>
<evidence type="ECO:0000256" key="8">
    <source>
        <dbReference type="HAMAP-Rule" id="MF_01928"/>
    </source>
</evidence>
<dbReference type="Pfam" id="PF17769">
    <property type="entry name" value="PurK_C"/>
    <property type="match status" value="1"/>
</dbReference>
<feature type="binding site" evidence="8">
    <location>
        <position position="111"/>
    </location>
    <ligand>
        <name>ATP</name>
        <dbReference type="ChEBI" id="CHEBI:30616"/>
    </ligand>
</feature>
<evidence type="ECO:0000256" key="6">
    <source>
        <dbReference type="ARBA" id="ARBA00022840"/>
    </source>
</evidence>
<feature type="binding site" evidence="8">
    <location>
        <begin position="156"/>
        <end position="162"/>
    </location>
    <ligand>
        <name>ATP</name>
        <dbReference type="ChEBI" id="CHEBI:30616"/>
    </ligand>
</feature>
<dbReference type="EC" id="6.3.4.18" evidence="8 9"/>
<comment type="catalytic activity">
    <reaction evidence="8 9">
        <text>5-amino-1-(5-phospho-beta-D-ribosyl)imidazole + hydrogencarbonate + ATP = 5-carboxyamino-1-(5-phospho-D-ribosyl)imidazole + ADP + phosphate + 2 H(+)</text>
        <dbReference type="Rhea" id="RHEA:19317"/>
        <dbReference type="ChEBI" id="CHEBI:15378"/>
        <dbReference type="ChEBI" id="CHEBI:17544"/>
        <dbReference type="ChEBI" id="CHEBI:30616"/>
        <dbReference type="ChEBI" id="CHEBI:43474"/>
        <dbReference type="ChEBI" id="CHEBI:58730"/>
        <dbReference type="ChEBI" id="CHEBI:137981"/>
        <dbReference type="ChEBI" id="CHEBI:456216"/>
        <dbReference type="EC" id="6.3.4.18"/>
    </reaction>
</comment>
<dbReference type="InterPro" id="IPR003135">
    <property type="entry name" value="ATP-grasp_carboxylate-amine"/>
</dbReference>
<proteinExistence type="inferred from homology"/>
<comment type="similarity">
    <text evidence="8 9">Belongs to the PurK/PurT family.</text>
</comment>
<comment type="cofactor">
    <cofactor evidence="1">
        <name>Mn(2+)</name>
        <dbReference type="ChEBI" id="CHEBI:29035"/>
    </cofactor>
</comment>
<gene>
    <name evidence="8 9" type="primary">purK</name>
    <name evidence="11" type="ORF">FD16_GL001634</name>
</gene>
<evidence type="ECO:0000256" key="7">
    <source>
        <dbReference type="ARBA" id="ARBA00023211"/>
    </source>
</evidence>
<comment type="caution">
    <text evidence="8">Lacks conserved residue(s) required for the propagation of feature annotation.</text>
</comment>
<dbReference type="GO" id="GO:0004638">
    <property type="term" value="F:phosphoribosylaminoimidazole carboxylase activity"/>
    <property type="evidence" value="ECO:0007669"/>
    <property type="project" value="InterPro"/>
</dbReference>
<dbReference type="SUPFAM" id="SSF51246">
    <property type="entry name" value="Rudiment single hybrid motif"/>
    <property type="match status" value="1"/>
</dbReference>
<dbReference type="GO" id="GO:0006189">
    <property type="term" value="P:'de novo' IMP biosynthetic process"/>
    <property type="evidence" value="ECO:0007669"/>
    <property type="project" value="UniProtKB-UniRule"/>
</dbReference>
<comment type="subunit">
    <text evidence="8 9">Homodimer.</text>
</comment>
<evidence type="ECO:0000313" key="12">
    <source>
        <dbReference type="Proteomes" id="UP000051820"/>
    </source>
</evidence>
<evidence type="ECO:0000256" key="1">
    <source>
        <dbReference type="ARBA" id="ARBA00001936"/>
    </source>
</evidence>
<dbReference type="OrthoDB" id="9804625at2"/>
<name>A0A0R1W6C9_9LACO</name>
<feature type="binding site" evidence="8">
    <location>
        <position position="217"/>
    </location>
    <ligand>
        <name>ATP</name>
        <dbReference type="ChEBI" id="CHEBI:30616"/>
    </ligand>
</feature>
<accession>A0A0R1W6C9</accession>
<evidence type="ECO:0000256" key="2">
    <source>
        <dbReference type="ARBA" id="ARBA00001946"/>
    </source>
</evidence>
<dbReference type="GO" id="GO:0034028">
    <property type="term" value="F:5-(carboxyamino)imidazole ribonucleotide synthase activity"/>
    <property type="evidence" value="ECO:0007669"/>
    <property type="project" value="UniProtKB-UniRule"/>
</dbReference>
<feature type="domain" description="ATP-grasp" evidence="10">
    <location>
        <begin position="115"/>
        <end position="301"/>
    </location>
</feature>
<dbReference type="NCBIfam" id="NF004676">
    <property type="entry name" value="PRK06019.1-2"/>
    <property type="match status" value="1"/>
</dbReference>
<protein>
    <recommendedName>
        <fullName evidence="8 9">N5-carboxyaminoimidazole ribonucleotide synthase</fullName>
        <shortName evidence="8 9">N5-CAIR synthase</shortName>
        <ecNumber evidence="8 9">6.3.4.18</ecNumber>
    </recommendedName>
    <alternativeName>
        <fullName evidence="8 9">5-(carboxyamino)imidazole ribonucleotide synthetase</fullName>
    </alternativeName>
</protein>
<dbReference type="NCBIfam" id="NF004675">
    <property type="entry name" value="PRK06019.1-1"/>
    <property type="match status" value="1"/>
</dbReference>
<dbReference type="Proteomes" id="UP000051820">
    <property type="component" value="Unassembled WGS sequence"/>
</dbReference>
<evidence type="ECO:0000256" key="4">
    <source>
        <dbReference type="ARBA" id="ARBA00022741"/>
    </source>
</evidence>
<dbReference type="InterPro" id="IPR005875">
    <property type="entry name" value="PurK"/>
</dbReference>
<dbReference type="AlphaFoldDB" id="A0A0R1W6C9"/>
<evidence type="ECO:0000313" key="11">
    <source>
        <dbReference type="EMBL" id="KRM12949.1"/>
    </source>
</evidence>
<dbReference type="FunFam" id="3.30.470.20:FF:000029">
    <property type="entry name" value="N5-carboxyaminoimidazole ribonucleotide synthase"/>
    <property type="match status" value="1"/>
</dbReference>
<dbReference type="Gene3D" id="3.30.1490.20">
    <property type="entry name" value="ATP-grasp fold, A domain"/>
    <property type="match status" value="1"/>
</dbReference>
<feature type="binding site" evidence="8">
    <location>
        <position position="151"/>
    </location>
    <ligand>
        <name>ATP</name>
        <dbReference type="ChEBI" id="CHEBI:30616"/>
    </ligand>
</feature>
<comment type="pathway">
    <text evidence="8 9">Purine metabolism; IMP biosynthesis via de novo pathway; 5-amino-1-(5-phospho-D-ribosyl)imidazole-4-carboxylate from 5-amino-1-(5-phospho-D-ribosyl)imidazole (N5-CAIR route): step 1/2.</text>
</comment>
<dbReference type="InterPro" id="IPR040686">
    <property type="entry name" value="PurK_C"/>
</dbReference>
<dbReference type="InterPro" id="IPR011761">
    <property type="entry name" value="ATP-grasp"/>
</dbReference>
<dbReference type="NCBIfam" id="NF004679">
    <property type="entry name" value="PRK06019.1-5"/>
    <property type="match status" value="1"/>
</dbReference>
<dbReference type="PANTHER" id="PTHR11609:SF5">
    <property type="entry name" value="PHOSPHORIBOSYLAMINOIMIDAZOLE CARBOXYLASE"/>
    <property type="match status" value="1"/>
</dbReference>